<accession>A0A3P5YMK0</accession>
<proteinExistence type="predicted"/>
<dbReference type="EMBL" id="LR031568">
    <property type="protein sequence ID" value="VDC64285.1"/>
    <property type="molecule type" value="Genomic_DNA"/>
</dbReference>
<keyword evidence="1" id="KW-0472">Membrane</keyword>
<keyword evidence="1" id="KW-1133">Transmembrane helix</keyword>
<name>A0A3P5YMK0_BRACM</name>
<feature type="transmembrane region" description="Helical" evidence="1">
    <location>
        <begin position="6"/>
        <end position="24"/>
    </location>
</feature>
<gene>
    <name evidence="2" type="ORF">BRAA09T41896Z</name>
</gene>
<protein>
    <submittedName>
        <fullName evidence="2">Uncharacterized protein</fullName>
    </submittedName>
</protein>
<evidence type="ECO:0000313" key="2">
    <source>
        <dbReference type="EMBL" id="VDC64285.1"/>
    </source>
</evidence>
<sequence>MFSSEFLLYNVVLLYFILNLNYNFSASVGICKTNFIAPGYETNPMIEKKRETMVLVAMQKIVVHMVSS</sequence>
<dbReference type="AlphaFoldDB" id="A0A3P5YMK0"/>
<evidence type="ECO:0000256" key="1">
    <source>
        <dbReference type="SAM" id="Phobius"/>
    </source>
</evidence>
<reference evidence="2" key="1">
    <citation type="submission" date="2018-11" db="EMBL/GenBank/DDBJ databases">
        <authorList>
            <consortium name="Genoscope - CEA"/>
            <person name="William W."/>
        </authorList>
    </citation>
    <scope>NUCLEOTIDE SEQUENCE</scope>
</reference>
<organism evidence="2">
    <name type="scientific">Brassica campestris</name>
    <name type="common">Field mustard</name>
    <dbReference type="NCBI Taxonomy" id="3711"/>
    <lineage>
        <taxon>Eukaryota</taxon>
        <taxon>Viridiplantae</taxon>
        <taxon>Streptophyta</taxon>
        <taxon>Embryophyta</taxon>
        <taxon>Tracheophyta</taxon>
        <taxon>Spermatophyta</taxon>
        <taxon>Magnoliopsida</taxon>
        <taxon>eudicotyledons</taxon>
        <taxon>Gunneridae</taxon>
        <taxon>Pentapetalae</taxon>
        <taxon>rosids</taxon>
        <taxon>malvids</taxon>
        <taxon>Brassicales</taxon>
        <taxon>Brassicaceae</taxon>
        <taxon>Brassiceae</taxon>
        <taxon>Brassica</taxon>
    </lineage>
</organism>
<keyword evidence="1" id="KW-0812">Transmembrane</keyword>